<dbReference type="InterPro" id="IPR040175">
    <property type="entry name" value="TET1/2/3"/>
</dbReference>
<dbReference type="Proteomes" id="UP000570016">
    <property type="component" value="Unassembled WGS sequence"/>
</dbReference>
<comment type="catalytic activity">
    <reaction evidence="12 14">
        <text>a 5-formyl-2'-deoxycytidine in DNA + 2-oxoglutarate + O2 = a 5-carboxyl-2'-deoxycytidine in DNA + succinate + CO2 + H(+)</text>
        <dbReference type="Rhea" id="RHEA:53832"/>
        <dbReference type="Rhea" id="RHEA-COMP:13656"/>
        <dbReference type="Rhea" id="RHEA-COMP:13657"/>
        <dbReference type="ChEBI" id="CHEBI:15378"/>
        <dbReference type="ChEBI" id="CHEBI:15379"/>
        <dbReference type="ChEBI" id="CHEBI:16526"/>
        <dbReference type="ChEBI" id="CHEBI:16810"/>
        <dbReference type="ChEBI" id="CHEBI:30031"/>
        <dbReference type="ChEBI" id="CHEBI:137731"/>
        <dbReference type="ChEBI" id="CHEBI:137732"/>
        <dbReference type="EC" id="1.14.11.80"/>
    </reaction>
</comment>
<organism evidence="17 18">
    <name type="scientific">Rhynochetos jubatus</name>
    <name type="common">kagu</name>
    <dbReference type="NCBI Taxonomy" id="54386"/>
    <lineage>
        <taxon>Eukaryota</taxon>
        <taxon>Metazoa</taxon>
        <taxon>Chordata</taxon>
        <taxon>Craniata</taxon>
        <taxon>Vertebrata</taxon>
        <taxon>Euteleostomi</taxon>
        <taxon>Archelosauria</taxon>
        <taxon>Archosauria</taxon>
        <taxon>Dinosauria</taxon>
        <taxon>Saurischia</taxon>
        <taxon>Theropoda</taxon>
        <taxon>Coelurosauria</taxon>
        <taxon>Aves</taxon>
        <taxon>Neognathae</taxon>
        <taxon>Neoaves</taxon>
        <taxon>Phaethontimorphae</taxon>
        <taxon>Eurypygiformes</taxon>
        <taxon>Rhynochetidae</taxon>
        <taxon>Rhynochetos</taxon>
    </lineage>
</organism>
<dbReference type="PANTHER" id="PTHR23358">
    <property type="entry name" value="METHYLCYTOSINE DIOXYGENASE TET"/>
    <property type="match status" value="1"/>
</dbReference>
<evidence type="ECO:0000256" key="3">
    <source>
        <dbReference type="ARBA" id="ARBA00007502"/>
    </source>
</evidence>
<dbReference type="EMBL" id="VZRY01001523">
    <property type="protein sequence ID" value="NWW86618.1"/>
    <property type="molecule type" value="Genomic_DNA"/>
</dbReference>
<evidence type="ECO:0000256" key="7">
    <source>
        <dbReference type="ARBA" id="ARBA00022964"/>
    </source>
</evidence>
<dbReference type="GO" id="GO:0040029">
    <property type="term" value="P:epigenetic regulation of gene expression"/>
    <property type="evidence" value="ECO:0007669"/>
    <property type="project" value="InterPro"/>
</dbReference>
<evidence type="ECO:0000313" key="18">
    <source>
        <dbReference type="Proteomes" id="UP000570016"/>
    </source>
</evidence>
<dbReference type="InterPro" id="IPR046942">
    <property type="entry name" value="TET_oxygenase"/>
</dbReference>
<evidence type="ECO:0000256" key="9">
    <source>
        <dbReference type="ARBA" id="ARBA00023004"/>
    </source>
</evidence>
<dbReference type="SMART" id="SM01333">
    <property type="entry name" value="Tet_JBP"/>
    <property type="match status" value="1"/>
</dbReference>
<dbReference type="EC" id="1.14.11.80" evidence="14"/>
<feature type="region of interest" description="Disordered" evidence="15">
    <location>
        <begin position="928"/>
        <end position="956"/>
    </location>
</feature>
<feature type="non-terminal residue" evidence="17">
    <location>
        <position position="1"/>
    </location>
</feature>
<evidence type="ECO:0000256" key="5">
    <source>
        <dbReference type="ARBA" id="ARBA00022723"/>
    </source>
</evidence>
<gene>
    <name evidence="17" type="primary">Tet3</name>
    <name evidence="17" type="ORF">RHYJUB_R01346</name>
</gene>
<feature type="region of interest" description="Disordered" evidence="15">
    <location>
        <begin position="1"/>
        <end position="58"/>
    </location>
</feature>
<evidence type="ECO:0000256" key="11">
    <source>
        <dbReference type="ARBA" id="ARBA00023242"/>
    </source>
</evidence>
<proteinExistence type="inferred from homology"/>
<feature type="compositionally biased region" description="Polar residues" evidence="15">
    <location>
        <begin position="941"/>
        <end position="954"/>
    </location>
</feature>
<comment type="similarity">
    <text evidence="3 14">Belongs to the TET family.</text>
</comment>
<evidence type="ECO:0000313" key="17">
    <source>
        <dbReference type="EMBL" id="NWW86618.1"/>
    </source>
</evidence>
<comment type="catalytic activity">
    <reaction evidence="14">
        <text>a 5-methyl-2'-deoxycytidine in DNA + 2-oxoglutarate + O2 = a 5-hydroxymethyl-2'-deoxycytidine in DNA + succinate + CO2</text>
        <dbReference type="Rhea" id="RHEA:52636"/>
        <dbReference type="Rhea" id="RHEA-COMP:11370"/>
        <dbReference type="Rhea" id="RHEA-COMP:13315"/>
        <dbReference type="ChEBI" id="CHEBI:15379"/>
        <dbReference type="ChEBI" id="CHEBI:16526"/>
        <dbReference type="ChEBI" id="CHEBI:16810"/>
        <dbReference type="ChEBI" id="CHEBI:30031"/>
        <dbReference type="ChEBI" id="CHEBI:85454"/>
        <dbReference type="ChEBI" id="CHEBI:136731"/>
        <dbReference type="EC" id="1.14.11.80"/>
    </reaction>
</comment>
<protein>
    <recommendedName>
        <fullName evidence="14">Methylcytosine dioxygenase TET</fullName>
        <ecNumber evidence="14">1.14.11.80</ecNumber>
    </recommendedName>
</protein>
<evidence type="ECO:0000256" key="6">
    <source>
        <dbReference type="ARBA" id="ARBA00022833"/>
    </source>
</evidence>
<feature type="compositionally biased region" description="Low complexity" evidence="15">
    <location>
        <begin position="184"/>
        <end position="229"/>
    </location>
</feature>
<feature type="compositionally biased region" description="Basic residues" evidence="15">
    <location>
        <begin position="126"/>
        <end position="137"/>
    </location>
</feature>
<evidence type="ECO:0000256" key="1">
    <source>
        <dbReference type="ARBA" id="ARBA00004123"/>
    </source>
</evidence>
<keyword evidence="9 14" id="KW-0408">Iron</keyword>
<evidence type="ECO:0000256" key="2">
    <source>
        <dbReference type="ARBA" id="ARBA00004286"/>
    </source>
</evidence>
<comment type="caution">
    <text evidence="17">The sequence shown here is derived from an EMBL/GenBank/DDBJ whole genome shotgun (WGS) entry which is preliminary data.</text>
</comment>
<name>A0A7K6RLG6_9AVES</name>
<sequence>EQLLGNANDYIKAAFKRPEVTAGKATAPKTEPPERAPGKEVPGGPRLPPAPPEPDLHKKTQLVLQQHLHHKRSLFLEQSLAAAAPPDRPSGWWAPGAPAVPPKPFEKQAKEKKKKMPPEKPPPAKPLRKQVQIKKAKQKDSQPLFLPLWQITPIMVDDKLEELIRQFEAEFGENFNLQPPETPAPLALGVAELPGGPAPALQASPAAPASSSTPQAGSKSFSFSPGKGPLSEPPFTARSPKQIKIESSGAITVVSTTCFYSEESQNPDADDADGTPTKDEVPLTPTLSGFLESPLKYLDTPTKSLLDTPAKRAQAEFPTCDCVEQIVEKDEGPYYTHLGSGPTVASIRELMEERYGEKGKAIRIEKVIYTGKEGKSSRGCPIAKWVIRRHNQEEKLLCLVRHRAGHHCQNAVIIILILAWEGIPRTLGDTLYQELTDTLTKYGNPTSRRCGLNDDRTCACQGKDPNTCGASFSFGCSWSMYFNGCKYARSKTPRKFRLVGDNPKEEELLRKSFQDLATEVAPLYKRLAPQAYQNQVTNEDIAIDCRLGLKEGRPFSGVTACMDFCAHAHKDQHNLYNGCTVVCTLTKEDNRVVGKIPEDEQLHVLPLYKMSSTDEFGSEENQNAKVGSGAIQVLTSFPREVRKLPEPAKSCRQRQLEARKAAAEKKKLQKEKLMMPEKIKQEALELPALQQNTGNGDSMALKSGLPPQPLKPSIKVEPQSHYNAFKYNGNAVVESYSVLGSCRPSDPYSMNSVYSYHSYYAQPNLPSVNGFHSKFALPSFGYYGFSSNHVFPSQFLNYGAPERSGSSWVSNGYEKKPDIPALQENLNHAYGNADFPEPIPHSVRSKNHHQRTYERANRYASQQKAAAAGAHRTSSGSEEATAFAQNCFGSRPIKQEPPDPPPAIEPLPGAAAMPGVSLALPAIPARGVGPEQRWSPFKASRGTSSPERTSTVEGSWNALAPGSGGREKPSVFDAAACLPLPEKQWPNVLAGEAAAHGSGLLTKPWSPCKLGEAALAGTGTSSLLGPLGFGSALPGLPSFPEEPWGSVKVEERRTPAPSPGLPEKPWEAAMGEKGTMGPRRDKPWDPFGLEEDLPEKAVKEEEEEDDEEDEEEEEEWSDSEHNFLDENIGGVAVAPAHGSILIECARRELHATTPLKKPNRCHPTRISLVFYQHKNLNQPNHGLALWEAKMKQLAERARARQEEAARLGLPPDAKAFAKKRKWGGALATEAPSKERRDSVPTRQAVAIPTNSAITVSSYAYTKVTGPYSRWI</sequence>
<dbReference type="GO" id="GO:0141166">
    <property type="term" value="P:chromosomal 5-methylcytosine DNA demethylation pathway"/>
    <property type="evidence" value="ECO:0007669"/>
    <property type="project" value="UniProtKB-UniRule"/>
</dbReference>
<dbReference type="Pfam" id="PF12851">
    <property type="entry name" value="Tet_JBP"/>
    <property type="match status" value="1"/>
</dbReference>
<dbReference type="GO" id="GO:0045944">
    <property type="term" value="P:positive regulation of transcription by RNA polymerase II"/>
    <property type="evidence" value="ECO:0007669"/>
    <property type="project" value="TreeGrafter"/>
</dbReference>
<reference evidence="17 18" key="1">
    <citation type="submission" date="2019-09" db="EMBL/GenBank/DDBJ databases">
        <title>Bird 10,000 Genomes (B10K) Project - Family phase.</title>
        <authorList>
            <person name="Zhang G."/>
        </authorList>
    </citation>
    <scope>NUCLEOTIDE SEQUENCE [LARGE SCALE GENOMIC DNA]</scope>
    <source>
        <strain evidence="17">B10K-DU-029-58</strain>
        <tissue evidence="17">Muscle</tissue>
    </source>
</reference>
<evidence type="ECO:0000256" key="10">
    <source>
        <dbReference type="ARBA" id="ARBA00023125"/>
    </source>
</evidence>
<dbReference type="PANTHER" id="PTHR23358:SF4">
    <property type="entry name" value="METHYLCYTOSINE DIOXYGENASE TET3"/>
    <property type="match status" value="1"/>
</dbReference>
<feature type="non-terminal residue" evidence="17">
    <location>
        <position position="1271"/>
    </location>
</feature>
<keyword evidence="11" id="KW-0539">Nucleus</keyword>
<evidence type="ECO:0000259" key="16">
    <source>
        <dbReference type="SMART" id="SM01333"/>
    </source>
</evidence>
<keyword evidence="5 14" id="KW-0479">Metal-binding</keyword>
<dbReference type="AlphaFoldDB" id="A0A7K6RLG6"/>
<accession>A0A7K6RLG6</accession>
<dbReference type="GO" id="GO:0070579">
    <property type="term" value="F:DNA 5-methylcytosine dioxygenase activity"/>
    <property type="evidence" value="ECO:0007669"/>
    <property type="project" value="UniProtKB-UniRule"/>
</dbReference>
<dbReference type="GO" id="GO:0008270">
    <property type="term" value="F:zinc ion binding"/>
    <property type="evidence" value="ECO:0007669"/>
    <property type="project" value="UniProtKB-UniRule"/>
</dbReference>
<keyword evidence="6 14" id="KW-0862">Zinc</keyword>
<comment type="cofactor">
    <cofactor evidence="14">
        <name>Zn(2+)</name>
        <dbReference type="ChEBI" id="CHEBI:29105"/>
    </cofactor>
    <text evidence="14">The zinc ions have a structural role.</text>
</comment>
<evidence type="ECO:0000256" key="8">
    <source>
        <dbReference type="ARBA" id="ARBA00023002"/>
    </source>
</evidence>
<feature type="domain" description="Methylcytosine dioxygenase TET1-3 oxygenase" evidence="16">
    <location>
        <begin position="477"/>
        <end position="1174"/>
    </location>
</feature>
<keyword evidence="8 14" id="KW-0560">Oxidoreductase</keyword>
<keyword evidence="4" id="KW-0158">Chromosome</keyword>
<comment type="subcellular location">
    <subcellularLocation>
        <location evidence="2">Chromosome</location>
    </subcellularLocation>
    <subcellularLocation>
        <location evidence="1">Nucleus</location>
    </subcellularLocation>
</comment>
<evidence type="ECO:0000256" key="15">
    <source>
        <dbReference type="SAM" id="MobiDB-lite"/>
    </source>
</evidence>
<keyword evidence="7 14" id="KW-0223">Dioxygenase</keyword>
<keyword evidence="18" id="KW-1185">Reference proteome</keyword>
<dbReference type="OrthoDB" id="8854879at2759"/>
<feature type="region of interest" description="Disordered" evidence="15">
    <location>
        <begin position="174"/>
        <end position="237"/>
    </location>
</feature>
<feature type="compositionally biased region" description="Acidic residues" evidence="15">
    <location>
        <begin position="1100"/>
        <end position="1117"/>
    </location>
</feature>
<feature type="region of interest" description="Disordered" evidence="15">
    <location>
        <begin position="1046"/>
        <end position="1120"/>
    </location>
</feature>
<feature type="region of interest" description="Disordered" evidence="15">
    <location>
        <begin position="79"/>
        <end position="139"/>
    </location>
</feature>
<dbReference type="GO" id="GO:0005694">
    <property type="term" value="C:chromosome"/>
    <property type="evidence" value="ECO:0007669"/>
    <property type="project" value="UniProtKB-SubCell"/>
</dbReference>
<evidence type="ECO:0000256" key="12">
    <source>
        <dbReference type="ARBA" id="ARBA00047840"/>
    </source>
</evidence>
<evidence type="ECO:0000256" key="13">
    <source>
        <dbReference type="ARBA" id="ARBA00049431"/>
    </source>
</evidence>
<dbReference type="InterPro" id="IPR024779">
    <property type="entry name" value="2OGFeDO_JBP1/TET_oxygenase_dom"/>
</dbReference>
<dbReference type="GO" id="GO:0005634">
    <property type="term" value="C:nucleus"/>
    <property type="evidence" value="ECO:0007669"/>
    <property type="project" value="UniProtKB-UniRule"/>
</dbReference>
<evidence type="ECO:0000256" key="4">
    <source>
        <dbReference type="ARBA" id="ARBA00022454"/>
    </source>
</evidence>
<keyword evidence="10" id="KW-0238">DNA-binding</keyword>
<dbReference type="CDD" id="cd18897">
    <property type="entry name" value="TET3"/>
    <property type="match status" value="1"/>
</dbReference>
<comment type="function">
    <text evidence="14">Dioxygenase that catalyzes the conversion of the modified genomic base 5-methylcytosine (5mC) into 5-hydroxymethylcytosine (5hmC) and plays a key role in epigenetic chromatin reprogramming during embryonic development.</text>
</comment>
<comment type="catalytic activity">
    <reaction evidence="13 14">
        <text>a 5-hydroxymethyl-2'-deoxycytidine in DNA + 2-oxoglutarate + O2 = a 5-formyl-2'-deoxycytidine in DNA + succinate + CO2 + H2O</text>
        <dbReference type="Rhea" id="RHEA:53828"/>
        <dbReference type="Rhea" id="RHEA-COMP:13315"/>
        <dbReference type="Rhea" id="RHEA-COMP:13656"/>
        <dbReference type="ChEBI" id="CHEBI:15377"/>
        <dbReference type="ChEBI" id="CHEBI:15379"/>
        <dbReference type="ChEBI" id="CHEBI:16526"/>
        <dbReference type="ChEBI" id="CHEBI:16810"/>
        <dbReference type="ChEBI" id="CHEBI:30031"/>
        <dbReference type="ChEBI" id="CHEBI:136731"/>
        <dbReference type="ChEBI" id="CHEBI:137731"/>
        <dbReference type="EC" id="1.14.11.80"/>
    </reaction>
</comment>
<evidence type="ECO:0000256" key="14">
    <source>
        <dbReference type="RuleBase" id="RU367064"/>
    </source>
</evidence>
<comment type="cofactor">
    <cofactor evidence="14">
        <name>Fe(2+)</name>
        <dbReference type="ChEBI" id="CHEBI:29033"/>
    </cofactor>
    <text evidence="14">Binds 1 Fe(2+) ion per subunit.</text>
</comment>